<dbReference type="AlphaFoldDB" id="A0A840ASZ7"/>
<keyword evidence="1" id="KW-0812">Transmembrane</keyword>
<sequence>MGHWRNLLSDRRGNVAVIFAVAAIPLLMGLGVAVDYGRTVVTRSRLADSIDAAVLAIGSQPAMSDADAKTAITKWVNAQVNGAAIGSWQVDSVTQTGGTIHVTASGSVPTTLASLVGVKTLPVVVSTEAVRQAKKIELALVLDNTGSMAGSKLSSLITAANSLVDTLAKGTKQADDLRVALVPFSMTVKVGASYKTATWMDTQALSPVHSEIFDKTGVNRFSLFEKMGVAWGGCVESRPMPYDVQDTLPSASNPSTYYVPYFAPDEPDTKSGNSAVYPNSYLADVTTSTNWKTQETYSAKYTKNFTKTGTNSSTGYTYGPNSGCGLAPLMRLTNNTTSIKSAISAMTAVGDTNIPIGLAWGWNTLAPAGPFGDGVAYTDTEHSKIVVLMTDGQNQNSNPGGSNSNASYYSSIGYIWQNRLGITSGSDTTRRTAMDSRLSTLCTNMKAKGIQIYTVRVEVTTGSSTVLKNCASSPDMFYDVQDSSQLLATFQSIAGEISKLRISK</sequence>
<dbReference type="SUPFAM" id="SSF53300">
    <property type="entry name" value="vWA-like"/>
    <property type="match status" value="1"/>
</dbReference>
<evidence type="ECO:0000313" key="3">
    <source>
        <dbReference type="EMBL" id="MBB3932187.1"/>
    </source>
</evidence>
<name>A0A840ASZ7_9HYPH</name>
<organism evidence="3 4">
    <name type="scientific">Kaistia hirudinis</name>
    <dbReference type="NCBI Taxonomy" id="1293440"/>
    <lineage>
        <taxon>Bacteria</taxon>
        <taxon>Pseudomonadati</taxon>
        <taxon>Pseudomonadota</taxon>
        <taxon>Alphaproteobacteria</taxon>
        <taxon>Hyphomicrobiales</taxon>
        <taxon>Kaistiaceae</taxon>
        <taxon>Kaistia</taxon>
    </lineage>
</organism>
<dbReference type="Gene3D" id="3.40.50.410">
    <property type="entry name" value="von Willebrand factor, type A domain"/>
    <property type="match status" value="1"/>
</dbReference>
<reference evidence="3 4" key="1">
    <citation type="submission" date="2020-08" db="EMBL/GenBank/DDBJ databases">
        <title>Genomic Encyclopedia of Type Strains, Phase IV (KMG-IV): sequencing the most valuable type-strain genomes for metagenomic binning, comparative biology and taxonomic classification.</title>
        <authorList>
            <person name="Goeker M."/>
        </authorList>
    </citation>
    <scope>NUCLEOTIDE SEQUENCE [LARGE SCALE GENOMIC DNA]</scope>
    <source>
        <strain evidence="3 4">DSM 25966</strain>
    </source>
</reference>
<dbReference type="InterPro" id="IPR036465">
    <property type="entry name" value="vWFA_dom_sf"/>
</dbReference>
<comment type="caution">
    <text evidence="3">The sequence shown here is derived from an EMBL/GenBank/DDBJ whole genome shotgun (WGS) entry which is preliminary data.</text>
</comment>
<keyword evidence="4" id="KW-1185">Reference proteome</keyword>
<dbReference type="InterPro" id="IPR028087">
    <property type="entry name" value="Tad_N"/>
</dbReference>
<dbReference type="Proteomes" id="UP000553963">
    <property type="component" value="Unassembled WGS sequence"/>
</dbReference>
<evidence type="ECO:0000313" key="4">
    <source>
        <dbReference type="Proteomes" id="UP000553963"/>
    </source>
</evidence>
<dbReference type="PROSITE" id="PS50234">
    <property type="entry name" value="VWFA"/>
    <property type="match status" value="1"/>
</dbReference>
<feature type="transmembrane region" description="Helical" evidence="1">
    <location>
        <begin position="15"/>
        <end position="36"/>
    </location>
</feature>
<evidence type="ECO:0000259" key="2">
    <source>
        <dbReference type="PROSITE" id="PS50234"/>
    </source>
</evidence>
<dbReference type="EMBL" id="JACIDS010000004">
    <property type="protein sequence ID" value="MBB3932187.1"/>
    <property type="molecule type" value="Genomic_DNA"/>
</dbReference>
<dbReference type="RefSeq" id="WP_183399842.1">
    <property type="nucleotide sequence ID" value="NZ_JACIDS010000004.1"/>
</dbReference>
<keyword evidence="1" id="KW-0472">Membrane</keyword>
<keyword evidence="1" id="KW-1133">Transmembrane helix</keyword>
<accession>A0A840ASZ7</accession>
<protein>
    <submittedName>
        <fullName evidence="3">Flp pilus assembly protein TadG</fullName>
    </submittedName>
</protein>
<feature type="domain" description="VWFA" evidence="2">
    <location>
        <begin position="137"/>
        <end position="185"/>
    </location>
</feature>
<gene>
    <name evidence="3" type="ORF">GGR25_003245</name>
</gene>
<dbReference type="InterPro" id="IPR002035">
    <property type="entry name" value="VWF_A"/>
</dbReference>
<evidence type="ECO:0000256" key="1">
    <source>
        <dbReference type="SAM" id="Phobius"/>
    </source>
</evidence>
<dbReference type="Pfam" id="PF13400">
    <property type="entry name" value="Tad"/>
    <property type="match status" value="1"/>
</dbReference>
<proteinExistence type="predicted"/>